<feature type="domain" description="Nucleoside phosphorylase" evidence="1">
    <location>
        <begin position="2"/>
        <end position="166"/>
    </location>
</feature>
<dbReference type="EMBL" id="SRLB01000035">
    <property type="protein sequence ID" value="TGD94956.1"/>
    <property type="molecule type" value="Genomic_DNA"/>
</dbReference>
<dbReference type="Proteomes" id="UP000297535">
    <property type="component" value="Unassembled WGS sequence"/>
</dbReference>
<evidence type="ECO:0000313" key="3">
    <source>
        <dbReference type="Proteomes" id="UP000297535"/>
    </source>
</evidence>
<dbReference type="InterPro" id="IPR035994">
    <property type="entry name" value="Nucleoside_phosphorylase_sf"/>
</dbReference>
<keyword evidence="3" id="KW-1185">Reference proteome</keyword>
<evidence type="ECO:0000313" key="2">
    <source>
        <dbReference type="EMBL" id="TGD94956.1"/>
    </source>
</evidence>
<dbReference type="Pfam" id="PF01048">
    <property type="entry name" value="PNP_UDP_1"/>
    <property type="match status" value="1"/>
</dbReference>
<accession>A0A4Z0NH14</accession>
<protein>
    <recommendedName>
        <fullName evidence="1">Nucleoside phosphorylase domain-containing protein</fullName>
    </recommendedName>
</protein>
<dbReference type="GO" id="GO:0008930">
    <property type="term" value="F:methylthioadenosine nucleosidase activity"/>
    <property type="evidence" value="ECO:0007669"/>
    <property type="project" value="TreeGrafter"/>
</dbReference>
<dbReference type="PANTHER" id="PTHR46832">
    <property type="entry name" value="5'-METHYLTHIOADENOSINE/S-ADENOSYLHOMOCYSTEINE NUCLEOSIDASE"/>
    <property type="match status" value="1"/>
</dbReference>
<dbReference type="AlphaFoldDB" id="A0A4Z0NH14"/>
<dbReference type="Gene3D" id="3.40.50.1580">
    <property type="entry name" value="Nucleoside phosphorylase domain"/>
    <property type="match status" value="1"/>
</dbReference>
<evidence type="ECO:0000259" key="1">
    <source>
        <dbReference type="Pfam" id="PF01048"/>
    </source>
</evidence>
<proteinExistence type="predicted"/>
<gene>
    <name evidence="2" type="ORF">EU555_30015</name>
</gene>
<comment type="caution">
    <text evidence="2">The sequence shown here is derived from an EMBL/GenBank/DDBJ whole genome shotgun (WGS) entry which is preliminary data.</text>
</comment>
<dbReference type="GO" id="GO:0009116">
    <property type="term" value="P:nucleoside metabolic process"/>
    <property type="evidence" value="ECO:0007669"/>
    <property type="project" value="InterPro"/>
</dbReference>
<dbReference type="OrthoDB" id="5379188at2"/>
<dbReference type="GO" id="GO:0019284">
    <property type="term" value="P:L-methionine salvage from S-adenosylmethionine"/>
    <property type="evidence" value="ECO:0007669"/>
    <property type="project" value="TreeGrafter"/>
</dbReference>
<dbReference type="GO" id="GO:0005829">
    <property type="term" value="C:cytosol"/>
    <property type="evidence" value="ECO:0007669"/>
    <property type="project" value="TreeGrafter"/>
</dbReference>
<organism evidence="2 3">
    <name type="scientific">Methylobacterium nonmethylotrophicum</name>
    <dbReference type="NCBI Taxonomy" id="1141884"/>
    <lineage>
        <taxon>Bacteria</taxon>
        <taxon>Pseudomonadati</taxon>
        <taxon>Pseudomonadota</taxon>
        <taxon>Alphaproteobacteria</taxon>
        <taxon>Hyphomicrobiales</taxon>
        <taxon>Methylobacteriaceae</taxon>
        <taxon>Methylobacterium</taxon>
    </lineage>
</organism>
<dbReference type="SUPFAM" id="SSF53167">
    <property type="entry name" value="Purine and uridine phosphorylases"/>
    <property type="match status" value="1"/>
</dbReference>
<reference evidence="2 3" key="1">
    <citation type="submission" date="2019-04" db="EMBL/GenBank/DDBJ databases">
        <authorList>
            <person name="Feng G."/>
            <person name="Zhu H."/>
        </authorList>
    </citation>
    <scope>NUCLEOTIDE SEQUENCE [LARGE SCALE GENOMIC DNA]</scope>
    <source>
        <strain evidence="2 3">6HR-1</strain>
    </source>
</reference>
<dbReference type="InterPro" id="IPR000845">
    <property type="entry name" value="Nucleoside_phosphorylase_d"/>
</dbReference>
<dbReference type="GO" id="GO:0008782">
    <property type="term" value="F:adenosylhomocysteine nucleosidase activity"/>
    <property type="evidence" value="ECO:0007669"/>
    <property type="project" value="TreeGrafter"/>
</dbReference>
<dbReference type="PANTHER" id="PTHR46832:SF1">
    <property type="entry name" value="5'-METHYLTHIOADENOSINE_S-ADENOSYLHOMOCYSTEINE NUCLEOSIDASE"/>
    <property type="match status" value="1"/>
</dbReference>
<sequence>MITHFRPRFIVMAGICAGVEGKVNYGDVILADPTWDYQSGKRVKDKEVTSFSIAPKQISAPNIVTSRVELLRRDASVWSDIKRGWQSAPQHDLRLVVGPLASGSAVLADGQAVQDIKLQHRNLVGIEMEAYGLYDAAAYAPNPQPNAIAFKSVCDFADPDKKDSWQAYASYTSAQTVRVFFERYMHGLTARSQHS</sequence>
<name>A0A4Z0NH14_9HYPH</name>